<reference evidence="1" key="2">
    <citation type="journal article" date="2015" name="Fish Shellfish Immunol.">
        <title>Early steps in the European eel (Anguilla anguilla)-Vibrio vulnificus interaction in the gills: Role of the RtxA13 toxin.</title>
        <authorList>
            <person name="Callol A."/>
            <person name="Pajuelo D."/>
            <person name="Ebbesson L."/>
            <person name="Teles M."/>
            <person name="MacKenzie S."/>
            <person name="Amaro C."/>
        </authorList>
    </citation>
    <scope>NUCLEOTIDE SEQUENCE</scope>
</reference>
<reference evidence="1" key="1">
    <citation type="submission" date="2014-11" db="EMBL/GenBank/DDBJ databases">
        <authorList>
            <person name="Amaro Gonzalez C."/>
        </authorList>
    </citation>
    <scope>NUCLEOTIDE SEQUENCE</scope>
</reference>
<dbReference type="EMBL" id="GBXM01065815">
    <property type="protein sequence ID" value="JAH42762.1"/>
    <property type="molecule type" value="Transcribed_RNA"/>
</dbReference>
<accession>A0A0E9SNG5</accession>
<name>A0A0E9SNG5_ANGAN</name>
<dbReference type="AlphaFoldDB" id="A0A0E9SNG5"/>
<sequence length="49" mass="5069">MLKRDVVKATASVFAFLNVPSLAVGFGLCESIEGLGLGCETPTCPITLV</sequence>
<evidence type="ECO:0000313" key="1">
    <source>
        <dbReference type="EMBL" id="JAH42762.1"/>
    </source>
</evidence>
<organism evidence="1">
    <name type="scientific">Anguilla anguilla</name>
    <name type="common">European freshwater eel</name>
    <name type="synonym">Muraena anguilla</name>
    <dbReference type="NCBI Taxonomy" id="7936"/>
    <lineage>
        <taxon>Eukaryota</taxon>
        <taxon>Metazoa</taxon>
        <taxon>Chordata</taxon>
        <taxon>Craniata</taxon>
        <taxon>Vertebrata</taxon>
        <taxon>Euteleostomi</taxon>
        <taxon>Actinopterygii</taxon>
        <taxon>Neopterygii</taxon>
        <taxon>Teleostei</taxon>
        <taxon>Anguilliformes</taxon>
        <taxon>Anguillidae</taxon>
        <taxon>Anguilla</taxon>
    </lineage>
</organism>
<proteinExistence type="predicted"/>
<protein>
    <submittedName>
        <fullName evidence="1">Uncharacterized protein</fullName>
    </submittedName>
</protein>